<protein>
    <recommendedName>
        <fullName evidence="4">Lipoprotein</fullName>
    </recommendedName>
</protein>
<keyword evidence="1" id="KW-0732">Signal</keyword>
<evidence type="ECO:0000313" key="2">
    <source>
        <dbReference type="EMBL" id="CAG2143477.1"/>
    </source>
</evidence>
<evidence type="ECO:0008006" key="4">
    <source>
        <dbReference type="Google" id="ProtNLM"/>
    </source>
</evidence>
<reference evidence="2" key="1">
    <citation type="submission" date="2021-03" db="EMBL/GenBank/DDBJ databases">
        <authorList>
            <person name="Peeters C."/>
        </authorList>
    </citation>
    <scope>NUCLEOTIDE SEQUENCE</scope>
    <source>
        <strain evidence="2">LMG 31506</strain>
    </source>
</reference>
<feature type="chain" id="PRO_5036834232" description="Lipoprotein" evidence="1">
    <location>
        <begin position="37"/>
        <end position="146"/>
    </location>
</feature>
<feature type="signal peptide" evidence="1">
    <location>
        <begin position="1"/>
        <end position="36"/>
    </location>
</feature>
<name>A0A916IUJ2_9BURK</name>
<comment type="caution">
    <text evidence="2">The sequence shown here is derived from an EMBL/GenBank/DDBJ whole genome shotgun (WGS) entry which is preliminary data.</text>
</comment>
<evidence type="ECO:0000256" key="1">
    <source>
        <dbReference type="SAM" id="SignalP"/>
    </source>
</evidence>
<dbReference type="RefSeq" id="WP_211947787.1">
    <property type="nucleotide sequence ID" value="NZ_CAJPUY010000009.1"/>
</dbReference>
<dbReference type="EMBL" id="CAJPUY010000009">
    <property type="protein sequence ID" value="CAG2143477.1"/>
    <property type="molecule type" value="Genomic_DNA"/>
</dbReference>
<dbReference type="Proteomes" id="UP000672934">
    <property type="component" value="Unassembled WGS sequence"/>
</dbReference>
<dbReference type="InterPro" id="IPR006311">
    <property type="entry name" value="TAT_signal"/>
</dbReference>
<proteinExistence type="predicted"/>
<keyword evidence="3" id="KW-1185">Reference proteome</keyword>
<dbReference type="PROSITE" id="PS51318">
    <property type="entry name" value="TAT"/>
    <property type="match status" value="1"/>
</dbReference>
<gene>
    <name evidence="2" type="ORF">LMG31506_02839</name>
</gene>
<dbReference type="AlphaFoldDB" id="A0A916IUJ2"/>
<accession>A0A916IUJ2</accession>
<evidence type="ECO:0000313" key="3">
    <source>
        <dbReference type="Proteomes" id="UP000672934"/>
    </source>
</evidence>
<organism evidence="2 3">
    <name type="scientific">Cupriavidus yeoncheonensis</name>
    <dbReference type="NCBI Taxonomy" id="1462994"/>
    <lineage>
        <taxon>Bacteria</taxon>
        <taxon>Pseudomonadati</taxon>
        <taxon>Pseudomonadota</taxon>
        <taxon>Betaproteobacteria</taxon>
        <taxon>Burkholderiales</taxon>
        <taxon>Burkholderiaceae</taxon>
        <taxon>Cupriavidus</taxon>
    </lineage>
</organism>
<sequence length="146" mass="15212">MTRPLPSAGRRRAFVPALAAAAAAIAALLALPGCQAQPKASQPPRGAISADRVVGDIMVRFTAPDVNVSEEAGKLLDTIEGPIRYVVKRPLSGGVWLVTAISASPDATMDQALATLRAAPRIGTAEPDRILKPNHTMPVSRDMPAS</sequence>